<keyword evidence="3" id="KW-0482">Metalloprotease</keyword>
<comment type="caution">
    <text evidence="3">The sequence shown here is derived from an EMBL/GenBank/DDBJ whole genome shotgun (WGS) entry which is preliminary data.</text>
</comment>
<dbReference type="Pfam" id="PF02517">
    <property type="entry name" value="Rce1-like"/>
    <property type="match status" value="1"/>
</dbReference>
<keyword evidence="3" id="KW-0645">Protease</keyword>
<feature type="transmembrane region" description="Helical" evidence="1">
    <location>
        <begin position="119"/>
        <end position="147"/>
    </location>
</feature>
<keyword evidence="1" id="KW-1133">Transmembrane helix</keyword>
<dbReference type="Proteomes" id="UP000646308">
    <property type="component" value="Unassembled WGS sequence"/>
</dbReference>
<gene>
    <name evidence="3" type="ORF">GLV84_10495</name>
</gene>
<dbReference type="RefSeq" id="WP_107368871.1">
    <property type="nucleotide sequence ID" value="NZ_JALGOF010000041.1"/>
</dbReference>
<feature type="domain" description="CAAX prenyl protease 2/Lysostaphin resistance protein A-like" evidence="2">
    <location>
        <begin position="119"/>
        <end position="215"/>
    </location>
</feature>
<evidence type="ECO:0000313" key="3">
    <source>
        <dbReference type="EMBL" id="NJI03256.1"/>
    </source>
</evidence>
<feature type="transmembrane region" description="Helical" evidence="1">
    <location>
        <begin position="154"/>
        <end position="173"/>
    </location>
</feature>
<name>A0A2T4MNH6_9STAP</name>
<feature type="transmembrane region" description="Helical" evidence="1">
    <location>
        <begin position="75"/>
        <end position="99"/>
    </location>
</feature>
<keyword evidence="1" id="KW-0472">Membrane</keyword>
<keyword evidence="1" id="KW-0812">Transmembrane</keyword>
<proteinExistence type="predicted"/>
<feature type="transmembrane region" description="Helical" evidence="1">
    <location>
        <begin position="12"/>
        <end position="29"/>
    </location>
</feature>
<dbReference type="EMBL" id="WMFL01000082">
    <property type="protein sequence ID" value="NJI03256.1"/>
    <property type="molecule type" value="Genomic_DNA"/>
</dbReference>
<evidence type="ECO:0000259" key="2">
    <source>
        <dbReference type="Pfam" id="PF02517"/>
    </source>
</evidence>
<reference evidence="3" key="1">
    <citation type="submission" date="2019-11" db="EMBL/GenBank/DDBJ databases">
        <title>Whole genome comparisons of Staphylococcus agnetis isolates from cattle and chickens.</title>
        <authorList>
            <person name="Rhoads D."/>
            <person name="Shwani A."/>
            <person name="Adkins P."/>
            <person name="Calcutt M."/>
            <person name="Middleton J."/>
        </authorList>
    </citation>
    <scope>NUCLEOTIDE SEQUENCE</scope>
    <source>
        <strain evidence="3">1387</strain>
    </source>
</reference>
<accession>A0A2T4MNH6</accession>
<dbReference type="GO" id="GO:0004175">
    <property type="term" value="F:endopeptidase activity"/>
    <property type="evidence" value="ECO:0007669"/>
    <property type="project" value="UniProtKB-ARBA"/>
</dbReference>
<feature type="transmembrane region" description="Helical" evidence="1">
    <location>
        <begin position="35"/>
        <end position="54"/>
    </location>
</feature>
<dbReference type="GO" id="GO:0008237">
    <property type="term" value="F:metallopeptidase activity"/>
    <property type="evidence" value="ECO:0007669"/>
    <property type="project" value="UniProtKB-KW"/>
</dbReference>
<keyword evidence="3" id="KW-0378">Hydrolase</keyword>
<sequence length="224" mass="25007">MFVNEIKLTKHWFTALITLYVLIILKTTYSINFGYFDYLFLPIAGIATLYFQYGKMGVKKLLKLPKANMLLWTPLIALSCILIGASTVLIGKLLGIANLSANQGIEQISNSNDLFSKGMFYALGWIHLLGEELITAAVCLPILILLLKYTSKKLAIFTSVLVSSLVFGAIHLPTYDWNVYQSLIVISAIRVPFTFMWFKSKSLLGGAIPHIALDYILISTTLFL</sequence>
<dbReference type="InterPro" id="IPR003675">
    <property type="entry name" value="Rce1/LyrA-like_dom"/>
</dbReference>
<dbReference type="GO" id="GO:0080120">
    <property type="term" value="P:CAAX-box protein maturation"/>
    <property type="evidence" value="ECO:0007669"/>
    <property type="project" value="UniProtKB-ARBA"/>
</dbReference>
<organism evidence="3 4">
    <name type="scientific">Staphylococcus agnetis</name>
    <dbReference type="NCBI Taxonomy" id="985762"/>
    <lineage>
        <taxon>Bacteria</taxon>
        <taxon>Bacillati</taxon>
        <taxon>Bacillota</taxon>
        <taxon>Bacilli</taxon>
        <taxon>Bacillales</taxon>
        <taxon>Staphylococcaceae</taxon>
        <taxon>Staphylococcus</taxon>
    </lineage>
</organism>
<dbReference type="AlphaFoldDB" id="A0A2T4MNH6"/>
<evidence type="ECO:0000313" key="4">
    <source>
        <dbReference type="Proteomes" id="UP000646308"/>
    </source>
</evidence>
<evidence type="ECO:0000256" key="1">
    <source>
        <dbReference type="SAM" id="Phobius"/>
    </source>
</evidence>
<protein>
    <submittedName>
        <fullName evidence="3">CPBP family intramembrane metalloprotease</fullName>
    </submittedName>
</protein>